<comment type="caution">
    <text evidence="1">The sequence shown here is derived from an EMBL/GenBank/DDBJ whole genome shotgun (WGS) entry which is preliminary data.</text>
</comment>
<dbReference type="EMBL" id="CAJNBL010000004">
    <property type="protein sequence ID" value="CAE6690987.1"/>
    <property type="molecule type" value="Genomic_DNA"/>
</dbReference>
<organism evidence="1 2">
    <name type="scientific">Candidatus Nitrotoga fabula</name>
    <dbReference type="NCBI Taxonomy" id="2182327"/>
    <lineage>
        <taxon>Bacteria</taxon>
        <taxon>Pseudomonadati</taxon>
        <taxon>Pseudomonadota</taxon>
        <taxon>Betaproteobacteria</taxon>
        <taxon>Nitrosomonadales</taxon>
        <taxon>Gallionellaceae</taxon>
        <taxon>Candidatus Nitrotoga</taxon>
    </lineage>
</organism>
<dbReference type="InterPro" id="IPR021322">
    <property type="entry name" value="DUF2924"/>
</dbReference>
<evidence type="ECO:0000313" key="1">
    <source>
        <dbReference type="EMBL" id="CAE6690987.1"/>
    </source>
</evidence>
<gene>
    <name evidence="1" type="ORF">NTGZN8_120002</name>
</gene>
<dbReference type="Proteomes" id="UP000675882">
    <property type="component" value="Unassembled WGS sequence"/>
</dbReference>
<reference evidence="1" key="1">
    <citation type="submission" date="2021-02" db="EMBL/GenBank/DDBJ databases">
        <authorList>
            <person name="Han P."/>
        </authorList>
    </citation>
    <scope>NUCLEOTIDE SEQUENCE</scope>
    <source>
        <strain evidence="1">Candidatus Nitrotoga sp. ZN8</strain>
    </source>
</reference>
<keyword evidence="2" id="KW-1185">Reference proteome</keyword>
<accession>A0A916F9E9</accession>
<dbReference type="RefSeq" id="WP_246487009.1">
    <property type="nucleotide sequence ID" value="NZ_CAJNBL010000004.1"/>
</dbReference>
<protein>
    <submittedName>
        <fullName evidence="1">Uncharacterized protein</fullName>
    </submittedName>
</protein>
<name>A0A916F9E9_9PROT</name>
<dbReference type="Pfam" id="PF11149">
    <property type="entry name" value="DUF2924"/>
    <property type="match status" value="1"/>
</dbReference>
<sequence>MNLPFRPEEAFMQPPTNPITRRLYESETCPICTPPSVVAQISQLPGLDMQKIKVLWKRLLGGDILAHNRPFLERRIAYQLQLIEFRKMDHNLLESNQHRIEALVRNSRLKQRVKDHPLPVGTILTRLYHEVEHCVVVVADGQYAYQGSLSVIAREIPGTRWSEP</sequence>
<dbReference type="AlphaFoldDB" id="A0A916F9E9"/>
<evidence type="ECO:0000313" key="2">
    <source>
        <dbReference type="Proteomes" id="UP000675882"/>
    </source>
</evidence>
<proteinExistence type="predicted"/>